<keyword evidence="4" id="KW-0238">DNA-binding</keyword>
<proteinExistence type="inferred from homology"/>
<dbReference type="InterPro" id="IPR007627">
    <property type="entry name" value="RNA_pol_sigma70_r2"/>
</dbReference>
<feature type="domain" description="RNA polymerase sigma-70 region 2" evidence="6">
    <location>
        <begin position="36"/>
        <end position="102"/>
    </location>
</feature>
<dbReference type="InterPro" id="IPR013249">
    <property type="entry name" value="RNA_pol_sigma70_r4_t2"/>
</dbReference>
<reference evidence="8 9" key="1">
    <citation type="submission" date="2016-10" db="EMBL/GenBank/DDBJ databases">
        <authorList>
            <person name="Varghese N."/>
            <person name="Submissions S."/>
        </authorList>
    </citation>
    <scope>NUCLEOTIDE SEQUENCE [LARGE SCALE GENOMIC DNA]</scope>
    <source>
        <strain evidence="8 9">DSM 29073</strain>
    </source>
</reference>
<sequence>MQRYKYGLRLYKQMEEITAHLIEGCRQGKRASQLALYKQFAQRLYITCVRITGNQEEAEEAMQDTFLKIFSRLDQYHDSQCFEAWIHRIAIHTAIDYVRRQKPDWEQLPDNMAEQPDDDKEVEEQIHYTVLQVKEGMKKLAAGYRVILSLYLFEGYDMEEIASILNIQPPSVRSQYLRAKRKLLDIIGAN</sequence>
<evidence type="ECO:0000256" key="2">
    <source>
        <dbReference type="ARBA" id="ARBA00023015"/>
    </source>
</evidence>
<feature type="domain" description="RNA polymerase sigma factor 70 region 4 type 2" evidence="7">
    <location>
        <begin position="135"/>
        <end position="183"/>
    </location>
</feature>
<dbReference type="Gene3D" id="1.10.10.10">
    <property type="entry name" value="Winged helix-like DNA-binding domain superfamily/Winged helix DNA-binding domain"/>
    <property type="match status" value="1"/>
</dbReference>
<dbReference type="SUPFAM" id="SSF88659">
    <property type="entry name" value="Sigma3 and sigma4 domains of RNA polymerase sigma factors"/>
    <property type="match status" value="1"/>
</dbReference>
<keyword evidence="5" id="KW-0804">Transcription</keyword>
<keyword evidence="9" id="KW-1185">Reference proteome</keyword>
<evidence type="ECO:0000256" key="3">
    <source>
        <dbReference type="ARBA" id="ARBA00023082"/>
    </source>
</evidence>
<dbReference type="EMBL" id="FNVS01000009">
    <property type="protein sequence ID" value="SEF89627.1"/>
    <property type="molecule type" value="Genomic_DNA"/>
</dbReference>
<evidence type="ECO:0000256" key="5">
    <source>
        <dbReference type="ARBA" id="ARBA00023163"/>
    </source>
</evidence>
<dbReference type="PANTHER" id="PTHR43133">
    <property type="entry name" value="RNA POLYMERASE ECF-TYPE SIGMA FACTO"/>
    <property type="match status" value="1"/>
</dbReference>
<dbReference type="InterPro" id="IPR013325">
    <property type="entry name" value="RNA_pol_sigma_r2"/>
</dbReference>
<dbReference type="InterPro" id="IPR039425">
    <property type="entry name" value="RNA_pol_sigma-70-like"/>
</dbReference>
<dbReference type="InterPro" id="IPR014284">
    <property type="entry name" value="RNA_pol_sigma-70_dom"/>
</dbReference>
<dbReference type="Pfam" id="PF08281">
    <property type="entry name" value="Sigma70_r4_2"/>
    <property type="match status" value="1"/>
</dbReference>
<evidence type="ECO:0000259" key="7">
    <source>
        <dbReference type="Pfam" id="PF08281"/>
    </source>
</evidence>
<comment type="caution">
    <text evidence="8">The sequence shown here is derived from an EMBL/GenBank/DDBJ whole genome shotgun (WGS) entry which is preliminary data.</text>
</comment>
<dbReference type="GO" id="GO:0016987">
    <property type="term" value="F:sigma factor activity"/>
    <property type="evidence" value="ECO:0007669"/>
    <property type="project" value="UniProtKB-KW"/>
</dbReference>
<dbReference type="PANTHER" id="PTHR43133:SF8">
    <property type="entry name" value="RNA POLYMERASE SIGMA FACTOR HI_1459-RELATED"/>
    <property type="match status" value="1"/>
</dbReference>
<dbReference type="SUPFAM" id="SSF88946">
    <property type="entry name" value="Sigma2 domain of RNA polymerase sigma factors"/>
    <property type="match status" value="1"/>
</dbReference>
<protein>
    <submittedName>
        <fullName evidence="8">RNA polymerase sigma-70 factor, ECF subfamily</fullName>
    </submittedName>
</protein>
<keyword evidence="3" id="KW-0731">Sigma factor</keyword>
<keyword evidence="2" id="KW-0805">Transcription regulation</keyword>
<gene>
    <name evidence="8" type="ORF">SAMN05444001_10927</name>
</gene>
<evidence type="ECO:0000256" key="1">
    <source>
        <dbReference type="ARBA" id="ARBA00010641"/>
    </source>
</evidence>
<comment type="similarity">
    <text evidence="1">Belongs to the sigma-70 factor family. ECF subfamily.</text>
</comment>
<dbReference type="Pfam" id="PF04542">
    <property type="entry name" value="Sigma70_r2"/>
    <property type="match status" value="1"/>
</dbReference>
<evidence type="ECO:0000256" key="4">
    <source>
        <dbReference type="ARBA" id="ARBA00023125"/>
    </source>
</evidence>
<dbReference type="Gene3D" id="1.10.1740.10">
    <property type="match status" value="1"/>
</dbReference>
<dbReference type="GO" id="GO:0006352">
    <property type="term" value="P:DNA-templated transcription initiation"/>
    <property type="evidence" value="ECO:0007669"/>
    <property type="project" value="InterPro"/>
</dbReference>
<name>A0A8G2F2V1_9BACT</name>
<dbReference type="Proteomes" id="UP000236725">
    <property type="component" value="Unassembled WGS sequence"/>
</dbReference>
<dbReference type="GO" id="GO:0003677">
    <property type="term" value="F:DNA binding"/>
    <property type="evidence" value="ECO:0007669"/>
    <property type="project" value="UniProtKB-KW"/>
</dbReference>
<dbReference type="InterPro" id="IPR013324">
    <property type="entry name" value="RNA_pol_sigma_r3/r4-like"/>
</dbReference>
<evidence type="ECO:0000313" key="8">
    <source>
        <dbReference type="EMBL" id="SEF89627.1"/>
    </source>
</evidence>
<organism evidence="8 9">
    <name type="scientific">Parabacteroides chinchillae</name>
    <dbReference type="NCBI Taxonomy" id="871327"/>
    <lineage>
        <taxon>Bacteria</taxon>
        <taxon>Pseudomonadati</taxon>
        <taxon>Bacteroidota</taxon>
        <taxon>Bacteroidia</taxon>
        <taxon>Bacteroidales</taxon>
        <taxon>Tannerellaceae</taxon>
        <taxon>Parabacteroides</taxon>
    </lineage>
</organism>
<dbReference type="AlphaFoldDB" id="A0A8G2F2V1"/>
<dbReference type="InterPro" id="IPR036388">
    <property type="entry name" value="WH-like_DNA-bd_sf"/>
</dbReference>
<evidence type="ECO:0000259" key="6">
    <source>
        <dbReference type="Pfam" id="PF04542"/>
    </source>
</evidence>
<dbReference type="NCBIfam" id="TIGR02937">
    <property type="entry name" value="sigma70-ECF"/>
    <property type="match status" value="1"/>
</dbReference>
<accession>A0A8G2F2V1</accession>
<evidence type="ECO:0000313" key="9">
    <source>
        <dbReference type="Proteomes" id="UP000236725"/>
    </source>
</evidence>